<dbReference type="PANTHER" id="PTHR33745">
    <property type="entry name" value="RSBT ANTAGONIST PROTEIN RSBS-RELATED"/>
    <property type="match status" value="1"/>
</dbReference>
<proteinExistence type="predicted"/>
<dbReference type="CDD" id="cd07041">
    <property type="entry name" value="STAS_RsbR_RsbS_like"/>
    <property type="match status" value="1"/>
</dbReference>
<dbReference type="PANTHER" id="PTHR33745:SF3">
    <property type="entry name" value="RSBT CO-ANTAGONIST PROTEIN RSBRC"/>
    <property type="match status" value="1"/>
</dbReference>
<evidence type="ECO:0000313" key="4">
    <source>
        <dbReference type="Proteomes" id="UP000285961"/>
    </source>
</evidence>
<comment type="caution">
    <text evidence="3">The sequence shown here is derived from an EMBL/GenBank/DDBJ whole genome shotgun (WGS) entry which is preliminary data.</text>
</comment>
<feature type="domain" description="STAS" evidence="2">
    <location>
        <begin position="162"/>
        <end position="276"/>
    </location>
</feature>
<keyword evidence="1" id="KW-0597">Phosphoprotein</keyword>
<dbReference type="EMBL" id="QZKI01000029">
    <property type="protein sequence ID" value="RJP73309.1"/>
    <property type="molecule type" value="Genomic_DNA"/>
</dbReference>
<gene>
    <name evidence="3" type="ORF">C4532_04725</name>
</gene>
<dbReference type="InterPro" id="IPR036513">
    <property type="entry name" value="STAS_dom_sf"/>
</dbReference>
<evidence type="ECO:0000259" key="2">
    <source>
        <dbReference type="PROSITE" id="PS50801"/>
    </source>
</evidence>
<dbReference type="Proteomes" id="UP000285961">
    <property type="component" value="Unassembled WGS sequence"/>
</dbReference>
<dbReference type="PROSITE" id="PS50801">
    <property type="entry name" value="STAS"/>
    <property type="match status" value="1"/>
</dbReference>
<organism evidence="3 4">
    <name type="scientific">Candidatus Abyssobacteria bacterium SURF_17</name>
    <dbReference type="NCBI Taxonomy" id="2093361"/>
    <lineage>
        <taxon>Bacteria</taxon>
        <taxon>Pseudomonadati</taxon>
        <taxon>Candidatus Hydrogenedentota</taxon>
        <taxon>Candidatus Abyssobacteria</taxon>
    </lineage>
</organism>
<dbReference type="SUPFAM" id="SSF52091">
    <property type="entry name" value="SpoIIaa-like"/>
    <property type="match status" value="1"/>
</dbReference>
<sequence>MKKKNKSKIPLILQKYHKALIEDWIKEQLASTTLRPDLMSKTDLRQQSAKFLAVLREATQDGDLNDITSPAWASVREALKDISHSRAERGYTSTETAIFVFSIKRPLFSFLRREVKGEDSLADEMWLATALIDKLGLYTVEAYQSMREKVILRQQSEIAELSTPVVEFWDGVLGVPLIGTLDSARTQVVTEGLLQKIADTGSEIAIIDITGVPMVDTQVAQHLLKTVTAARLMGADCIISGIRPQIAQTIVSLGVKFDLMTKASLADAIQAAFQKLGLRVTGGGARP</sequence>
<dbReference type="InterPro" id="IPR051932">
    <property type="entry name" value="Bact_StressResp_Reg"/>
</dbReference>
<evidence type="ECO:0000256" key="1">
    <source>
        <dbReference type="ARBA" id="ARBA00022553"/>
    </source>
</evidence>
<dbReference type="AlphaFoldDB" id="A0A419F4B7"/>
<dbReference type="Gene3D" id="3.30.750.24">
    <property type="entry name" value="STAS domain"/>
    <property type="match status" value="1"/>
</dbReference>
<dbReference type="InterPro" id="IPR002645">
    <property type="entry name" value="STAS_dom"/>
</dbReference>
<reference evidence="3 4" key="1">
    <citation type="journal article" date="2017" name="ISME J.">
        <title>Energy and carbon metabolisms in a deep terrestrial subsurface fluid microbial community.</title>
        <authorList>
            <person name="Momper L."/>
            <person name="Jungbluth S.P."/>
            <person name="Lee M.D."/>
            <person name="Amend J.P."/>
        </authorList>
    </citation>
    <scope>NUCLEOTIDE SEQUENCE [LARGE SCALE GENOMIC DNA]</scope>
    <source>
        <strain evidence="3">SURF_17</strain>
    </source>
</reference>
<dbReference type="InterPro" id="IPR025751">
    <property type="entry name" value="RsbRD_N_dom"/>
</dbReference>
<protein>
    <submittedName>
        <fullName evidence="3">STAS domain-containing protein</fullName>
    </submittedName>
</protein>
<name>A0A419F4B7_9BACT</name>
<accession>A0A419F4B7</accession>
<evidence type="ECO:0000313" key="3">
    <source>
        <dbReference type="EMBL" id="RJP73309.1"/>
    </source>
</evidence>
<dbReference type="Pfam" id="PF01740">
    <property type="entry name" value="STAS"/>
    <property type="match status" value="1"/>
</dbReference>
<dbReference type="Pfam" id="PF14361">
    <property type="entry name" value="RsbRD_N"/>
    <property type="match status" value="1"/>
</dbReference>